<evidence type="ECO:0000313" key="3">
    <source>
        <dbReference type="Proteomes" id="UP000305948"/>
    </source>
</evidence>
<protein>
    <submittedName>
        <fullName evidence="2">Uncharacterized protein</fullName>
    </submittedName>
</protein>
<proteinExistence type="predicted"/>
<feature type="region of interest" description="Disordered" evidence="1">
    <location>
        <begin position="1"/>
        <end position="54"/>
    </location>
</feature>
<evidence type="ECO:0000313" key="2">
    <source>
        <dbReference type="EMBL" id="TFK47103.1"/>
    </source>
</evidence>
<dbReference type="AlphaFoldDB" id="A0A5C3MQQ1"/>
<dbReference type="Proteomes" id="UP000305948">
    <property type="component" value="Unassembled WGS sequence"/>
</dbReference>
<sequence length="109" mass="12239">MDAARRQPVSDVKKKERKRVKKKAPDTERSSVNLTKQHPVSKPPLNPMEISTIPFPTGESTRVIHSTPVRNIGNYFWVDSVCERRRAREREAEARLEGGEDGQAGEASG</sequence>
<gene>
    <name evidence="2" type="ORF">OE88DRAFT_1666364</name>
</gene>
<keyword evidence="3" id="KW-1185">Reference proteome</keyword>
<feature type="compositionally biased region" description="Basic and acidic residues" evidence="1">
    <location>
        <begin position="87"/>
        <end position="98"/>
    </location>
</feature>
<name>A0A5C3MQQ1_9AGAM</name>
<organism evidence="2 3">
    <name type="scientific">Heliocybe sulcata</name>
    <dbReference type="NCBI Taxonomy" id="5364"/>
    <lineage>
        <taxon>Eukaryota</taxon>
        <taxon>Fungi</taxon>
        <taxon>Dikarya</taxon>
        <taxon>Basidiomycota</taxon>
        <taxon>Agaricomycotina</taxon>
        <taxon>Agaricomycetes</taxon>
        <taxon>Gloeophyllales</taxon>
        <taxon>Gloeophyllaceae</taxon>
        <taxon>Heliocybe</taxon>
    </lineage>
</organism>
<dbReference type="EMBL" id="ML213525">
    <property type="protein sequence ID" value="TFK47103.1"/>
    <property type="molecule type" value="Genomic_DNA"/>
</dbReference>
<accession>A0A5C3MQQ1</accession>
<evidence type="ECO:0000256" key="1">
    <source>
        <dbReference type="SAM" id="MobiDB-lite"/>
    </source>
</evidence>
<feature type="region of interest" description="Disordered" evidence="1">
    <location>
        <begin position="87"/>
        <end position="109"/>
    </location>
</feature>
<reference evidence="2 3" key="1">
    <citation type="journal article" date="2019" name="Nat. Ecol. Evol.">
        <title>Megaphylogeny resolves global patterns of mushroom evolution.</title>
        <authorList>
            <person name="Varga T."/>
            <person name="Krizsan K."/>
            <person name="Foldi C."/>
            <person name="Dima B."/>
            <person name="Sanchez-Garcia M."/>
            <person name="Sanchez-Ramirez S."/>
            <person name="Szollosi G.J."/>
            <person name="Szarkandi J.G."/>
            <person name="Papp V."/>
            <person name="Albert L."/>
            <person name="Andreopoulos W."/>
            <person name="Angelini C."/>
            <person name="Antonin V."/>
            <person name="Barry K.W."/>
            <person name="Bougher N.L."/>
            <person name="Buchanan P."/>
            <person name="Buyck B."/>
            <person name="Bense V."/>
            <person name="Catcheside P."/>
            <person name="Chovatia M."/>
            <person name="Cooper J."/>
            <person name="Damon W."/>
            <person name="Desjardin D."/>
            <person name="Finy P."/>
            <person name="Geml J."/>
            <person name="Haridas S."/>
            <person name="Hughes K."/>
            <person name="Justo A."/>
            <person name="Karasinski D."/>
            <person name="Kautmanova I."/>
            <person name="Kiss B."/>
            <person name="Kocsube S."/>
            <person name="Kotiranta H."/>
            <person name="LaButti K.M."/>
            <person name="Lechner B.E."/>
            <person name="Liimatainen K."/>
            <person name="Lipzen A."/>
            <person name="Lukacs Z."/>
            <person name="Mihaltcheva S."/>
            <person name="Morgado L.N."/>
            <person name="Niskanen T."/>
            <person name="Noordeloos M.E."/>
            <person name="Ohm R.A."/>
            <person name="Ortiz-Santana B."/>
            <person name="Ovrebo C."/>
            <person name="Racz N."/>
            <person name="Riley R."/>
            <person name="Savchenko A."/>
            <person name="Shiryaev A."/>
            <person name="Soop K."/>
            <person name="Spirin V."/>
            <person name="Szebenyi C."/>
            <person name="Tomsovsky M."/>
            <person name="Tulloss R.E."/>
            <person name="Uehling J."/>
            <person name="Grigoriev I.V."/>
            <person name="Vagvolgyi C."/>
            <person name="Papp T."/>
            <person name="Martin F.M."/>
            <person name="Miettinen O."/>
            <person name="Hibbett D.S."/>
            <person name="Nagy L.G."/>
        </authorList>
    </citation>
    <scope>NUCLEOTIDE SEQUENCE [LARGE SCALE GENOMIC DNA]</scope>
    <source>
        <strain evidence="2 3">OMC1185</strain>
    </source>
</reference>